<protein>
    <recommendedName>
        <fullName evidence="2">Retrotransposon gag domain-containing protein</fullName>
    </recommendedName>
</protein>
<reference evidence="3" key="1">
    <citation type="submission" date="2017-07" db="EMBL/GenBank/DDBJ databases">
        <title>Taro Niue Genome Assembly and Annotation.</title>
        <authorList>
            <person name="Atibalentja N."/>
            <person name="Keating K."/>
            <person name="Fields C.J."/>
        </authorList>
    </citation>
    <scope>NUCLEOTIDE SEQUENCE</scope>
    <source>
        <strain evidence="3">Niue_2</strain>
        <tissue evidence="3">Leaf</tissue>
    </source>
</reference>
<feature type="domain" description="Retrotransposon gag" evidence="2">
    <location>
        <begin position="137"/>
        <end position="225"/>
    </location>
</feature>
<keyword evidence="4" id="KW-1185">Reference proteome</keyword>
<gene>
    <name evidence="3" type="ORF">Taro_053806</name>
</gene>
<evidence type="ECO:0000313" key="4">
    <source>
        <dbReference type="Proteomes" id="UP000652761"/>
    </source>
</evidence>
<comment type="caution">
    <text evidence="3">The sequence shown here is derived from an EMBL/GenBank/DDBJ whole genome shotgun (WGS) entry which is preliminary data.</text>
</comment>
<accession>A0A843XLX8</accession>
<name>A0A843XLX8_COLES</name>
<dbReference type="Proteomes" id="UP000652761">
    <property type="component" value="Unassembled WGS sequence"/>
</dbReference>
<evidence type="ECO:0000313" key="3">
    <source>
        <dbReference type="EMBL" id="MQM20778.1"/>
    </source>
</evidence>
<proteinExistence type="predicted"/>
<evidence type="ECO:0000256" key="1">
    <source>
        <dbReference type="SAM" id="MobiDB-lite"/>
    </source>
</evidence>
<evidence type="ECO:0000259" key="2">
    <source>
        <dbReference type="Pfam" id="PF03732"/>
    </source>
</evidence>
<dbReference type="OrthoDB" id="694489at2759"/>
<feature type="region of interest" description="Disordered" evidence="1">
    <location>
        <begin position="263"/>
        <end position="284"/>
    </location>
</feature>
<organism evidence="3 4">
    <name type="scientific">Colocasia esculenta</name>
    <name type="common">Wild taro</name>
    <name type="synonym">Arum esculentum</name>
    <dbReference type="NCBI Taxonomy" id="4460"/>
    <lineage>
        <taxon>Eukaryota</taxon>
        <taxon>Viridiplantae</taxon>
        <taxon>Streptophyta</taxon>
        <taxon>Embryophyta</taxon>
        <taxon>Tracheophyta</taxon>
        <taxon>Spermatophyta</taxon>
        <taxon>Magnoliopsida</taxon>
        <taxon>Liliopsida</taxon>
        <taxon>Araceae</taxon>
        <taxon>Aroideae</taxon>
        <taxon>Colocasieae</taxon>
        <taxon>Colocasia</taxon>
    </lineage>
</organism>
<dbReference type="EMBL" id="NMUH01010176">
    <property type="protein sequence ID" value="MQM20778.1"/>
    <property type="molecule type" value="Genomic_DNA"/>
</dbReference>
<dbReference type="InterPro" id="IPR005162">
    <property type="entry name" value="Retrotrans_gag_dom"/>
</dbReference>
<dbReference type="Pfam" id="PF03732">
    <property type="entry name" value="Retrotrans_gag"/>
    <property type="match status" value="1"/>
</dbReference>
<sequence>MADMTDWGGGGDEPEETTHQMIERIWESLIEIRTRLDHQTPVQLAVEVPPIVEKAVPVAPPPPPPLVEVPPVVPILPAVPAWVASVEDPTALGEKFLRLQLPAYSGGLNPNTAEHWVHEVERVFVIIRCPQANRVVLATYQLHGFAQQWWRLKMQTAFAGRTEDTITWPEFLEIQQAKREQLRTLQQGNLTVLEYQMRFMVLSRYAPYVVTDNIMMVEYFIRGLRSELQDAWKKHRRGQRFWKGLCRLDSLEEQGHVVFGLRSSPQGRGVRPAPKESQQSTAGQPVAFSSFRLWRCVEVAEAAGWPMEAAGGMVPGGWCEAGSHTADAAMEGVAMGVRHGAVQLRWRPAQWCVHSRSGSGLWRFGAGRTMAVRGVRRRPYGVQSWATKAWPCEAQLRAAVQSWCAADQARAWRFGPDSGRLELWMAMGAAD</sequence>
<dbReference type="AlphaFoldDB" id="A0A843XLX8"/>